<keyword evidence="1" id="KW-0812">Transmembrane</keyword>
<accession>W5TFL6</accession>
<dbReference type="KEGG" id="nno:NONO_c31420"/>
<dbReference type="RefSeq" id="WP_025349377.1">
    <property type="nucleotide sequence ID" value="NZ_CP006850.1"/>
</dbReference>
<dbReference type="PATRIC" id="fig|1415166.3.peg.3223"/>
<dbReference type="HOGENOM" id="CLU_2539185_0_0_11"/>
<proteinExistence type="predicted"/>
<organism evidence="2 3">
    <name type="scientific">Nocardia nova SH22a</name>
    <dbReference type="NCBI Taxonomy" id="1415166"/>
    <lineage>
        <taxon>Bacteria</taxon>
        <taxon>Bacillati</taxon>
        <taxon>Actinomycetota</taxon>
        <taxon>Actinomycetes</taxon>
        <taxon>Mycobacteriales</taxon>
        <taxon>Nocardiaceae</taxon>
        <taxon>Nocardia</taxon>
    </lineage>
</organism>
<gene>
    <name evidence="2" type="ORF">NONO_c31420</name>
</gene>
<dbReference type="EMBL" id="CP006850">
    <property type="protein sequence ID" value="AHH17929.1"/>
    <property type="molecule type" value="Genomic_DNA"/>
</dbReference>
<feature type="transmembrane region" description="Helical" evidence="1">
    <location>
        <begin position="6"/>
        <end position="30"/>
    </location>
</feature>
<dbReference type="Proteomes" id="UP000019150">
    <property type="component" value="Chromosome"/>
</dbReference>
<keyword evidence="1" id="KW-1133">Transmembrane helix</keyword>
<evidence type="ECO:0000313" key="2">
    <source>
        <dbReference type="EMBL" id="AHH17929.1"/>
    </source>
</evidence>
<evidence type="ECO:0000313" key="3">
    <source>
        <dbReference type="Proteomes" id="UP000019150"/>
    </source>
</evidence>
<reference evidence="2 3" key="1">
    <citation type="journal article" date="2014" name="Appl. Environ. Microbiol.">
        <title>Insights into the Microbial Degradation of Rubber and Gutta-Percha by Analysis of the Complete Genome of Nocardia nova SH22a.</title>
        <authorList>
            <person name="Luo Q."/>
            <person name="Hiessl S."/>
            <person name="Poehlein A."/>
            <person name="Daniel R."/>
            <person name="Steinbuchel A."/>
        </authorList>
    </citation>
    <scope>NUCLEOTIDE SEQUENCE [LARGE SCALE GENOMIC DNA]</scope>
    <source>
        <strain evidence="2">SH22a</strain>
    </source>
</reference>
<evidence type="ECO:0000256" key="1">
    <source>
        <dbReference type="SAM" id="Phobius"/>
    </source>
</evidence>
<keyword evidence="1" id="KW-0472">Membrane</keyword>
<dbReference type="AlphaFoldDB" id="W5TFL6"/>
<protein>
    <submittedName>
        <fullName evidence="2">Uncharacterized protein</fullName>
    </submittedName>
</protein>
<dbReference type="STRING" id="1415166.NONO_c31420"/>
<feature type="transmembrane region" description="Helical" evidence="1">
    <location>
        <begin position="42"/>
        <end position="67"/>
    </location>
</feature>
<sequence>MGVGSLIGTVVGAIGGCVAGLALASTTLAFPPLFLPAGAGMCLAGVAAGAGLGVVAGTIIFGVPAAIASAVQFYNEINTPPQS</sequence>
<name>W5TFL6_9NOCA</name>
<keyword evidence="3" id="KW-1185">Reference proteome</keyword>